<feature type="active site" description="Charge relay system" evidence="7">
    <location>
        <position position="195"/>
    </location>
</feature>
<comment type="similarity">
    <text evidence="2 7 8">Belongs to the peptidase S8 family.</text>
</comment>
<dbReference type="GO" id="GO:0004252">
    <property type="term" value="F:serine-type endopeptidase activity"/>
    <property type="evidence" value="ECO:0007669"/>
    <property type="project" value="UniProtKB-UniRule"/>
</dbReference>
<keyword evidence="6 7" id="KW-0720">Serine protease</keyword>
<accession>A0A0U5B9A8</accession>
<organism evidence="11 12">
    <name type="scientific">Aneurinibacillus soli</name>
    <dbReference type="NCBI Taxonomy" id="1500254"/>
    <lineage>
        <taxon>Bacteria</taxon>
        <taxon>Bacillati</taxon>
        <taxon>Bacillota</taxon>
        <taxon>Bacilli</taxon>
        <taxon>Bacillales</taxon>
        <taxon>Paenibacillaceae</taxon>
        <taxon>Aneurinibacillus group</taxon>
        <taxon>Aneurinibacillus</taxon>
    </lineage>
</organism>
<dbReference type="InterPro" id="IPR022398">
    <property type="entry name" value="Peptidase_S8_His-AS"/>
</dbReference>
<evidence type="ECO:0000256" key="4">
    <source>
        <dbReference type="ARBA" id="ARBA00022670"/>
    </source>
</evidence>
<dbReference type="Pfam" id="PF00082">
    <property type="entry name" value="Peptidase_S8"/>
    <property type="match status" value="1"/>
</dbReference>
<dbReference type="KEGG" id="asoc:CB4_01499"/>
<feature type="domain" description="Peptidase S8/S53" evidence="9">
    <location>
        <begin position="187"/>
        <end position="430"/>
    </location>
</feature>
<reference evidence="11 12" key="1">
    <citation type="submission" date="2015-12" db="EMBL/GenBank/DDBJ databases">
        <title>Genome sequence of Aneurinibacillus soli.</title>
        <authorList>
            <person name="Lee J.S."/>
            <person name="Lee K.C."/>
            <person name="Kim K.K."/>
            <person name="Lee B.W."/>
        </authorList>
    </citation>
    <scope>NUCLEOTIDE SEQUENCE [LARGE SCALE GENOMIC DNA]</scope>
    <source>
        <strain evidence="11 12">CB4</strain>
    </source>
</reference>
<dbReference type="Gene3D" id="3.40.50.200">
    <property type="entry name" value="Peptidase S8/S53 domain"/>
    <property type="match status" value="1"/>
</dbReference>
<dbReference type="InterPro" id="IPR023827">
    <property type="entry name" value="Peptidase_S8_Asp-AS"/>
</dbReference>
<keyword evidence="12" id="KW-1185">Reference proteome</keyword>
<dbReference type="EMBL" id="AP017312">
    <property type="protein sequence ID" value="BAU27325.1"/>
    <property type="molecule type" value="Genomic_DNA"/>
</dbReference>
<keyword evidence="4 7" id="KW-0645">Protease</keyword>
<dbReference type="RefSeq" id="WP_096464566.1">
    <property type="nucleotide sequence ID" value="NZ_AP017312.1"/>
</dbReference>
<dbReference type="PROSITE" id="PS51257">
    <property type="entry name" value="PROKAR_LIPOPROTEIN"/>
    <property type="match status" value="1"/>
</dbReference>
<keyword evidence="3" id="KW-0964">Secreted</keyword>
<dbReference type="GO" id="GO:0006508">
    <property type="term" value="P:proteolysis"/>
    <property type="evidence" value="ECO:0007669"/>
    <property type="project" value="UniProtKB-KW"/>
</dbReference>
<evidence type="ECO:0000256" key="5">
    <source>
        <dbReference type="ARBA" id="ARBA00022801"/>
    </source>
</evidence>
<dbReference type="InterPro" id="IPR034084">
    <property type="entry name" value="Thermitase-like_dom"/>
</dbReference>
<dbReference type="InterPro" id="IPR054399">
    <property type="entry name" value="Fervidolysin-like_N_prodom"/>
</dbReference>
<gene>
    <name evidence="11" type="ORF">CB4_01499</name>
</gene>
<keyword evidence="5 7" id="KW-0378">Hydrolase</keyword>
<evidence type="ECO:0000259" key="9">
    <source>
        <dbReference type="Pfam" id="PF00082"/>
    </source>
</evidence>
<comment type="subcellular location">
    <subcellularLocation>
        <location evidence="1">Secreted</location>
    </subcellularLocation>
</comment>
<dbReference type="EC" id="3.4.21.-" evidence="11"/>
<feature type="active site" description="Charge relay system" evidence="7">
    <location>
        <position position="382"/>
    </location>
</feature>
<evidence type="ECO:0000256" key="7">
    <source>
        <dbReference type="PROSITE-ProRule" id="PRU01240"/>
    </source>
</evidence>
<dbReference type="Pfam" id="PF22148">
    <property type="entry name" value="Fervidolysin_NPro-like"/>
    <property type="match status" value="1"/>
</dbReference>
<dbReference type="SUPFAM" id="SSF52743">
    <property type="entry name" value="Subtilisin-like"/>
    <property type="match status" value="1"/>
</dbReference>
<dbReference type="PROSITE" id="PS51892">
    <property type="entry name" value="SUBTILASE"/>
    <property type="match status" value="1"/>
</dbReference>
<evidence type="ECO:0000313" key="12">
    <source>
        <dbReference type="Proteomes" id="UP000217696"/>
    </source>
</evidence>
<evidence type="ECO:0000256" key="1">
    <source>
        <dbReference type="ARBA" id="ARBA00004613"/>
    </source>
</evidence>
<feature type="active site" description="Charge relay system" evidence="7">
    <location>
        <position position="228"/>
    </location>
</feature>
<evidence type="ECO:0000256" key="6">
    <source>
        <dbReference type="ARBA" id="ARBA00022825"/>
    </source>
</evidence>
<dbReference type="PROSITE" id="PS00138">
    <property type="entry name" value="SUBTILASE_SER"/>
    <property type="match status" value="1"/>
</dbReference>
<dbReference type="InterPro" id="IPR000209">
    <property type="entry name" value="Peptidase_S8/S53_dom"/>
</dbReference>
<proteinExistence type="inferred from homology"/>
<dbReference type="PANTHER" id="PTHR43806">
    <property type="entry name" value="PEPTIDASE S8"/>
    <property type="match status" value="1"/>
</dbReference>
<dbReference type="InterPro" id="IPR023828">
    <property type="entry name" value="Peptidase_S8_Ser-AS"/>
</dbReference>
<evidence type="ECO:0000313" key="11">
    <source>
        <dbReference type="EMBL" id="BAU27325.1"/>
    </source>
</evidence>
<dbReference type="InterPro" id="IPR036852">
    <property type="entry name" value="Peptidase_S8/S53_dom_sf"/>
</dbReference>
<evidence type="ECO:0000256" key="2">
    <source>
        <dbReference type="ARBA" id="ARBA00011073"/>
    </source>
</evidence>
<dbReference type="AlphaFoldDB" id="A0A0U5B9A8"/>
<dbReference type="GO" id="GO:0005576">
    <property type="term" value="C:extracellular region"/>
    <property type="evidence" value="ECO:0007669"/>
    <property type="project" value="UniProtKB-SubCell"/>
</dbReference>
<dbReference type="Proteomes" id="UP000217696">
    <property type="component" value="Chromosome"/>
</dbReference>
<feature type="domain" description="Fervidolysin-like N-terminal prodomain" evidence="10">
    <location>
        <begin position="78"/>
        <end position="150"/>
    </location>
</feature>
<dbReference type="PROSITE" id="PS00137">
    <property type="entry name" value="SUBTILASE_HIS"/>
    <property type="match status" value="1"/>
</dbReference>
<dbReference type="InterPro" id="IPR050131">
    <property type="entry name" value="Peptidase_S8_subtilisin-like"/>
</dbReference>
<dbReference type="OrthoDB" id="9798386at2"/>
<dbReference type="PRINTS" id="PR00723">
    <property type="entry name" value="SUBTILISIN"/>
</dbReference>
<dbReference type="PROSITE" id="PS00136">
    <property type="entry name" value="SUBTILASE_ASP"/>
    <property type="match status" value="1"/>
</dbReference>
<name>A0A0U5B9A8_9BACL</name>
<protein>
    <submittedName>
        <fullName evidence="11">Thermophilic serine proteinase</fullName>
        <ecNumber evidence="11">3.4.21.-</ecNumber>
    </submittedName>
</protein>
<evidence type="ECO:0000259" key="10">
    <source>
        <dbReference type="Pfam" id="PF22148"/>
    </source>
</evidence>
<evidence type="ECO:0000256" key="3">
    <source>
        <dbReference type="ARBA" id="ARBA00022525"/>
    </source>
</evidence>
<sequence length="480" mass="51684">MNRLFKYGLVSLLAVLPVFLLAACLGKEAAPPTPKPGTTASIRSAEQEKYHKINYISKVQEIRSDLGNSQHVITIHHNSNETSHYMKREVTVKFRTALADQELASILRVINGKTRSHHNSTYIFKSSRMSTDELIAYFSKRNDVQFAEPNYLLLPNAIPNDSLYPRYQWNMPAINMEQAWDISKGSDAVTIAVIDTGLDLHHLEFTDKVVDGYNVLNPGALPQDDNGHGTHVAGIIAARTNNGRGVAGVTWNNKLMPIKGIGGNGSGSSFDIAKGIIWATDHGARVINMSVGNYQSSSVLHDAIKYAFSKDVVMVAASGNDHSSQPSYPASYPEVISVAAIDQNGNQAPFSNFGSSVDLAAPGVDIPSTYLPGEYAALSGTSMACPHVSGLAGLIRSLNPSLSNRQVMKIMRATARDAGPAGWDHDYGYGIMDVPQALRLAISSTPPVAASKSPAQPLPLLPPTEPASGLLERLGRLFTP</sequence>
<dbReference type="PANTHER" id="PTHR43806:SF11">
    <property type="entry name" value="CEREVISIN-RELATED"/>
    <property type="match status" value="1"/>
</dbReference>
<evidence type="ECO:0000256" key="8">
    <source>
        <dbReference type="RuleBase" id="RU003355"/>
    </source>
</evidence>
<dbReference type="CDD" id="cd07484">
    <property type="entry name" value="Peptidases_S8_Thermitase_like"/>
    <property type="match status" value="1"/>
</dbReference>
<dbReference type="InterPro" id="IPR015500">
    <property type="entry name" value="Peptidase_S8_subtilisin-rel"/>
</dbReference>